<reference evidence="3" key="1">
    <citation type="submission" date="2025-08" db="UniProtKB">
        <authorList>
            <consortium name="RefSeq"/>
        </authorList>
    </citation>
    <scope>IDENTIFICATION</scope>
</reference>
<dbReference type="Pfam" id="PF13456">
    <property type="entry name" value="RVT_3"/>
    <property type="match status" value="1"/>
</dbReference>
<dbReference type="PANTHER" id="PTHR48475">
    <property type="entry name" value="RIBONUCLEASE H"/>
    <property type="match status" value="1"/>
</dbReference>
<dbReference type="KEGG" id="sind:105162221"/>
<evidence type="ECO:0000313" key="3">
    <source>
        <dbReference type="RefSeq" id="XP_011078517.1"/>
    </source>
</evidence>
<feature type="domain" description="RNase H type-1" evidence="1">
    <location>
        <begin position="102"/>
        <end position="165"/>
    </location>
</feature>
<evidence type="ECO:0000259" key="1">
    <source>
        <dbReference type="PROSITE" id="PS50879"/>
    </source>
</evidence>
<dbReference type="InterPro" id="IPR002156">
    <property type="entry name" value="RNaseH_domain"/>
</dbReference>
<keyword evidence="2" id="KW-1185">Reference proteome</keyword>
<sequence>MRAYGMKFNPTKCTFGVGGGKFLGYMVSSRRIEANPEKIEAILKLKSPTSIKDVYKLTASGRLVKWAIELGEHDIDYHARTSEKAQILVDVVMQLSSESIQEMETRILHVDGSSNASNGEAGILIQGPKGVEIKVAARLSFPATNNEAEYEALILGLELAYAAGA</sequence>
<dbReference type="GeneID" id="105162221"/>
<dbReference type="Gene3D" id="3.30.70.270">
    <property type="match status" value="1"/>
</dbReference>
<dbReference type="RefSeq" id="XP_011078517.1">
    <property type="nucleotide sequence ID" value="XM_011080215.1"/>
</dbReference>
<dbReference type="GO" id="GO:0004523">
    <property type="term" value="F:RNA-DNA hybrid ribonuclease activity"/>
    <property type="evidence" value="ECO:0007669"/>
    <property type="project" value="InterPro"/>
</dbReference>
<protein>
    <submittedName>
        <fullName evidence="3">Uncharacterized protein LOC105162221</fullName>
    </submittedName>
</protein>
<dbReference type="PROSITE" id="PS50879">
    <property type="entry name" value="RNASE_H_1"/>
    <property type="match status" value="1"/>
</dbReference>
<dbReference type="AlphaFoldDB" id="A0A6I9T5X2"/>
<accession>A0A6I9T5X2</accession>
<proteinExistence type="predicted"/>
<dbReference type="Gene3D" id="3.30.420.10">
    <property type="entry name" value="Ribonuclease H-like superfamily/Ribonuclease H"/>
    <property type="match status" value="1"/>
</dbReference>
<dbReference type="InterPro" id="IPR043502">
    <property type="entry name" value="DNA/RNA_pol_sf"/>
</dbReference>
<dbReference type="SUPFAM" id="SSF56672">
    <property type="entry name" value="DNA/RNA polymerases"/>
    <property type="match status" value="1"/>
</dbReference>
<dbReference type="Proteomes" id="UP000504604">
    <property type="component" value="Linkage group LG5"/>
</dbReference>
<dbReference type="InParanoid" id="A0A6I9T5X2"/>
<evidence type="ECO:0000313" key="2">
    <source>
        <dbReference type="Proteomes" id="UP000504604"/>
    </source>
</evidence>
<dbReference type="OrthoDB" id="1712951at2759"/>
<gene>
    <name evidence="3" type="primary">LOC105162221</name>
</gene>
<organism evidence="2 3">
    <name type="scientific">Sesamum indicum</name>
    <name type="common">Oriental sesame</name>
    <name type="synonym">Sesamum orientale</name>
    <dbReference type="NCBI Taxonomy" id="4182"/>
    <lineage>
        <taxon>Eukaryota</taxon>
        <taxon>Viridiplantae</taxon>
        <taxon>Streptophyta</taxon>
        <taxon>Embryophyta</taxon>
        <taxon>Tracheophyta</taxon>
        <taxon>Spermatophyta</taxon>
        <taxon>Magnoliopsida</taxon>
        <taxon>eudicotyledons</taxon>
        <taxon>Gunneridae</taxon>
        <taxon>Pentapetalae</taxon>
        <taxon>asterids</taxon>
        <taxon>lamiids</taxon>
        <taxon>Lamiales</taxon>
        <taxon>Pedaliaceae</taxon>
        <taxon>Sesamum</taxon>
    </lineage>
</organism>
<dbReference type="InterPro" id="IPR043128">
    <property type="entry name" value="Rev_trsase/Diguanyl_cyclase"/>
</dbReference>
<dbReference type="PANTHER" id="PTHR48475:SF2">
    <property type="entry name" value="RIBONUCLEASE H"/>
    <property type="match status" value="1"/>
</dbReference>
<name>A0A6I9T5X2_SESIN</name>
<dbReference type="GO" id="GO:0003676">
    <property type="term" value="F:nucleic acid binding"/>
    <property type="evidence" value="ECO:0007669"/>
    <property type="project" value="InterPro"/>
</dbReference>
<dbReference type="InterPro" id="IPR036397">
    <property type="entry name" value="RNaseH_sf"/>
</dbReference>